<evidence type="ECO:0000313" key="2">
    <source>
        <dbReference type="Proteomes" id="UP001186974"/>
    </source>
</evidence>
<organism evidence="1 2">
    <name type="scientific">Coniosporium uncinatum</name>
    <dbReference type="NCBI Taxonomy" id="93489"/>
    <lineage>
        <taxon>Eukaryota</taxon>
        <taxon>Fungi</taxon>
        <taxon>Dikarya</taxon>
        <taxon>Ascomycota</taxon>
        <taxon>Pezizomycotina</taxon>
        <taxon>Dothideomycetes</taxon>
        <taxon>Dothideomycetes incertae sedis</taxon>
        <taxon>Coniosporium</taxon>
    </lineage>
</organism>
<keyword evidence="2" id="KW-1185">Reference proteome</keyword>
<sequence length="955" mass="107270">MPQSAASKPKRFVCTRDGCSKAFTRSDHLQRHTLNHNNGDFDCPRCNLHFKRPDLLERHLERHRQKDEEAGGEGLGVVQTRKRMWRDADGHIVTKRPSQDGDDEQGRKRQSNAPGMETSNQDDFDLEMTNSIDEQARERQMDLPDMDISDHGSFDYATADDNDFNIALLSPPRTIMGTDSSVQSSVPLSEAHMSEPSLAGGPDMLDFLANSAWGISLPEMLNLHSDGPFDDVFQPDTSSSFNMPFTTVNNYNWLFETSVDSNVGKMPTFGGQAIPTSIVEDHFPQLPSRSTNALTGNTWFVDTIMPNAGAPRRATSPRSAFRHQAMPGSHVTDRPVQHHQQIVGTARDSDHFNGAPPADLGSNVDDEVSLPCDGAPRRTASNNTRITGGSAHRPRSEQQTSFNPPCTASSRASKNMPSVDEESRHEILDLLENARSALPDGVDVSANNPLLSLSSMQTYLNLFFAQFNVTYPLLHKPTFDPAQTETFLLLAVILLGATYGDKEMHKLAVCIHDILRAQIFLHPRFTAKPELWILQTILLVECFGKSRAGQKQHDMAHLFHGLLINLVRRSDCQSVRQLDFDNEVDDLERLWRKAVDVELRKRLAFLCFIWDTQHAVLFSQSLCMSSFELRTALPCNESTWEANSAEEWWECAKSELQPSFLTVLRANVNSDLSLPIPSLNAFSRLLILHGVMSIQWDLKRRDQASLGSNGPNQARWQDRISRCYDAWKSDWDSFTMDMMHSLIDNPARRASFTRFSTSTIAIYHAAHITLNVEILDLQIYAGARHIIGRQVFRADCNRSRKTLKEWAAPGDSSSSAKTVWHAAQLLRDGVMNLENWDVDSAFHYPWCLYLATLTCWAFHFANVRDVEAIPIHRPADQAETPTLAESRLGDKNLWEARSQMNALVSTLASSTPDSLWQSLDKRSTFGLTVIMAKHLGNIRWAVVHEAMKVLKGLAT</sequence>
<proteinExistence type="predicted"/>
<gene>
    <name evidence="1" type="ORF">LTS18_003303</name>
</gene>
<dbReference type="Proteomes" id="UP001186974">
    <property type="component" value="Unassembled WGS sequence"/>
</dbReference>
<comment type="caution">
    <text evidence="1">The sequence shown here is derived from an EMBL/GenBank/DDBJ whole genome shotgun (WGS) entry which is preliminary data.</text>
</comment>
<evidence type="ECO:0000313" key="1">
    <source>
        <dbReference type="EMBL" id="KAK3081732.1"/>
    </source>
</evidence>
<protein>
    <submittedName>
        <fullName evidence="1">Uncharacterized protein</fullName>
    </submittedName>
</protein>
<accession>A0ACC3DYC4</accession>
<reference evidence="1" key="1">
    <citation type="submission" date="2024-09" db="EMBL/GenBank/DDBJ databases">
        <title>Black Yeasts Isolated from many extreme environments.</title>
        <authorList>
            <person name="Coleine C."/>
            <person name="Stajich J.E."/>
            <person name="Selbmann L."/>
        </authorList>
    </citation>
    <scope>NUCLEOTIDE SEQUENCE</scope>
    <source>
        <strain evidence="1">CCFEE 5737</strain>
    </source>
</reference>
<dbReference type="EMBL" id="JAWDJW010000078">
    <property type="protein sequence ID" value="KAK3081732.1"/>
    <property type="molecule type" value="Genomic_DNA"/>
</dbReference>
<name>A0ACC3DYC4_9PEZI</name>